<dbReference type="EMBL" id="LAZR01000028">
    <property type="protein sequence ID" value="KKO03021.1"/>
    <property type="molecule type" value="Genomic_DNA"/>
</dbReference>
<evidence type="ECO:0000313" key="1">
    <source>
        <dbReference type="EMBL" id="KKO03021.1"/>
    </source>
</evidence>
<reference evidence="1" key="1">
    <citation type="journal article" date="2015" name="Nature">
        <title>Complex archaea that bridge the gap between prokaryotes and eukaryotes.</title>
        <authorList>
            <person name="Spang A."/>
            <person name="Saw J.H."/>
            <person name="Jorgensen S.L."/>
            <person name="Zaremba-Niedzwiedzka K."/>
            <person name="Martijn J."/>
            <person name="Lind A.E."/>
            <person name="van Eijk R."/>
            <person name="Schleper C."/>
            <person name="Guy L."/>
            <person name="Ettema T.J."/>
        </authorList>
    </citation>
    <scope>NUCLEOTIDE SEQUENCE</scope>
</reference>
<proteinExistence type="predicted"/>
<gene>
    <name evidence="1" type="ORF">LCGC14_0099420</name>
</gene>
<comment type="caution">
    <text evidence="1">The sequence shown here is derived from an EMBL/GenBank/DDBJ whole genome shotgun (WGS) entry which is preliminary data.</text>
</comment>
<name>A0A0F9VCY3_9ZZZZ</name>
<dbReference type="AlphaFoldDB" id="A0A0F9VCY3"/>
<sequence length="118" mass="13118">MIAEAQFNRATLDCMTTLRRHIKRSLGVTIRLSEPDAVENMIGLSRDCHFADIRELGMRLAEMVSPPTPEPEERMVAQGAVAARQYQASAQRRAAIQDEPAPATPSASIRIYRGQVVR</sequence>
<organism evidence="1">
    <name type="scientific">marine sediment metagenome</name>
    <dbReference type="NCBI Taxonomy" id="412755"/>
    <lineage>
        <taxon>unclassified sequences</taxon>
        <taxon>metagenomes</taxon>
        <taxon>ecological metagenomes</taxon>
    </lineage>
</organism>
<accession>A0A0F9VCY3</accession>
<protein>
    <submittedName>
        <fullName evidence="1">Uncharacterized protein</fullName>
    </submittedName>
</protein>